<dbReference type="RefSeq" id="WP_004379934.1">
    <property type="nucleotide sequence ID" value="NZ_CAJPPD010000082.1"/>
</dbReference>
<dbReference type="PANTHER" id="PTHR43240:SF5">
    <property type="entry name" value="1,4-DIHYDROXY-2-NAPHTHOYL-COA THIOESTERASE 1"/>
    <property type="match status" value="1"/>
</dbReference>
<dbReference type="SUPFAM" id="SSF54637">
    <property type="entry name" value="Thioesterase/thiol ester dehydrase-isomerase"/>
    <property type="match status" value="1"/>
</dbReference>
<dbReference type="EMBL" id="FUXK01000028">
    <property type="protein sequence ID" value="SKA11648.1"/>
    <property type="molecule type" value="Genomic_DNA"/>
</dbReference>
<dbReference type="InterPro" id="IPR003736">
    <property type="entry name" value="PAAI_dom"/>
</dbReference>
<name>A0A1T4R7I8_9BACT</name>
<dbReference type="Gene3D" id="3.10.129.10">
    <property type="entry name" value="Hotdog Thioesterase"/>
    <property type="match status" value="1"/>
</dbReference>
<gene>
    <name evidence="4" type="ORF">SAMN02745202_02113</name>
</gene>
<dbReference type="GeneID" id="95425599"/>
<evidence type="ECO:0000259" key="3">
    <source>
        <dbReference type="Pfam" id="PF03061"/>
    </source>
</evidence>
<dbReference type="Proteomes" id="UP000190065">
    <property type="component" value="Unassembled WGS sequence"/>
</dbReference>
<dbReference type="InterPro" id="IPR029069">
    <property type="entry name" value="HotDog_dom_sf"/>
</dbReference>
<dbReference type="eggNOG" id="COG2050">
    <property type="taxonomic scope" value="Bacteria"/>
</dbReference>
<keyword evidence="2" id="KW-0378">Hydrolase</keyword>
<dbReference type="Pfam" id="PF03061">
    <property type="entry name" value="4HBT"/>
    <property type="match status" value="1"/>
</dbReference>
<dbReference type="STRING" id="28136.SAMN02745202_02113"/>
<protein>
    <submittedName>
        <fullName evidence="4">Uncharacterized domain 1-containing protein</fullName>
    </submittedName>
</protein>
<organism evidence="4 5">
    <name type="scientific">Segatella oulorum</name>
    <dbReference type="NCBI Taxonomy" id="28136"/>
    <lineage>
        <taxon>Bacteria</taxon>
        <taxon>Pseudomonadati</taxon>
        <taxon>Bacteroidota</taxon>
        <taxon>Bacteroidia</taxon>
        <taxon>Bacteroidales</taxon>
        <taxon>Prevotellaceae</taxon>
        <taxon>Segatella</taxon>
    </lineage>
</organism>
<accession>A0A1T4R7I8</accession>
<dbReference type="GO" id="GO:0061522">
    <property type="term" value="F:1,4-dihydroxy-2-naphthoyl-CoA thioesterase activity"/>
    <property type="evidence" value="ECO:0007669"/>
    <property type="project" value="TreeGrafter"/>
</dbReference>
<evidence type="ECO:0000256" key="1">
    <source>
        <dbReference type="ARBA" id="ARBA00008324"/>
    </source>
</evidence>
<dbReference type="PANTHER" id="PTHR43240">
    <property type="entry name" value="1,4-DIHYDROXY-2-NAPHTHOYL-COA THIOESTERASE 1"/>
    <property type="match status" value="1"/>
</dbReference>
<dbReference type="NCBIfam" id="TIGR00369">
    <property type="entry name" value="unchar_dom_1"/>
    <property type="match status" value="1"/>
</dbReference>
<dbReference type="AlphaFoldDB" id="A0A1T4R7I8"/>
<sequence length="140" mass="15178">MDIEKIKSLVHRYDGLSNTLGMEFFSTPEPDTCKATMKVDGRNTQPFGFLSGGASLALAENLAGVGSLALCPGKICVGIQVSGNHVRAVHEGDTVTAHARLQYQGNTLHEWHIDIVNTNDELISTVHVTNYIMKTSAPRK</sequence>
<proteinExistence type="inferred from homology"/>
<feature type="domain" description="Thioesterase" evidence="3">
    <location>
        <begin position="47"/>
        <end position="122"/>
    </location>
</feature>
<dbReference type="CDD" id="cd03443">
    <property type="entry name" value="PaaI_thioesterase"/>
    <property type="match status" value="1"/>
</dbReference>
<dbReference type="GO" id="GO:0005829">
    <property type="term" value="C:cytosol"/>
    <property type="evidence" value="ECO:0007669"/>
    <property type="project" value="TreeGrafter"/>
</dbReference>
<evidence type="ECO:0000256" key="2">
    <source>
        <dbReference type="ARBA" id="ARBA00022801"/>
    </source>
</evidence>
<dbReference type="InterPro" id="IPR006683">
    <property type="entry name" value="Thioestr_dom"/>
</dbReference>
<evidence type="ECO:0000313" key="5">
    <source>
        <dbReference type="Proteomes" id="UP000190065"/>
    </source>
</evidence>
<comment type="similarity">
    <text evidence="1">Belongs to the thioesterase PaaI family.</text>
</comment>
<reference evidence="4 5" key="1">
    <citation type="submission" date="2017-02" db="EMBL/GenBank/DDBJ databases">
        <authorList>
            <person name="Peterson S.W."/>
        </authorList>
    </citation>
    <scope>NUCLEOTIDE SEQUENCE [LARGE SCALE GENOMIC DNA]</scope>
    <source>
        <strain evidence="4 5">ATCC 43324</strain>
    </source>
</reference>
<evidence type="ECO:0000313" key="4">
    <source>
        <dbReference type="EMBL" id="SKA11648.1"/>
    </source>
</evidence>